<evidence type="ECO:0000256" key="1">
    <source>
        <dbReference type="ARBA" id="ARBA00007787"/>
    </source>
</evidence>
<dbReference type="SUPFAM" id="SSF52833">
    <property type="entry name" value="Thioredoxin-like"/>
    <property type="match status" value="1"/>
</dbReference>
<dbReference type="InterPro" id="IPR013766">
    <property type="entry name" value="Thioredoxin_domain"/>
</dbReference>
<name>A0A0P8CM20_9EURY</name>
<reference evidence="4 5" key="1">
    <citation type="submission" date="2015-09" db="EMBL/GenBank/DDBJ databases">
        <title>A metagenomics-based metabolic model of nitrate-dependent anaerobic oxidation of methane by Methanoperedens-like archaea.</title>
        <authorList>
            <person name="Arshad A."/>
            <person name="Speth D.R."/>
            <person name="De Graaf R.M."/>
            <person name="Op Den Camp H.J."/>
            <person name="Jetten M.S."/>
            <person name="Welte C.U."/>
        </authorList>
    </citation>
    <scope>NUCLEOTIDE SEQUENCE [LARGE SCALE GENOMIC DNA]</scope>
</reference>
<accession>A0A0P8CM20</accession>
<dbReference type="Gene3D" id="3.40.30.10">
    <property type="entry name" value="Glutaredoxin"/>
    <property type="match status" value="1"/>
</dbReference>
<sequence>MSEDDELAQIKKKRLEELMKRQHDAVTPKRQIVIEVFTSPTCPHCPTAVAMAKEVASQTQGVQAFEISTGTPQGFAKAALYGVKAVPTVFIDHKCAFVGAPPSVEALRKAVKS</sequence>
<evidence type="ECO:0000256" key="2">
    <source>
        <dbReference type="ARBA" id="ARBA00022982"/>
    </source>
</evidence>
<proteinExistence type="inferred from homology"/>
<organism evidence="4 5">
    <name type="scientific">Candidatus Methanoperedens nitratireducens</name>
    <dbReference type="NCBI Taxonomy" id="1392998"/>
    <lineage>
        <taxon>Archaea</taxon>
        <taxon>Methanobacteriati</taxon>
        <taxon>Methanobacteriota</taxon>
        <taxon>Stenosarchaea group</taxon>
        <taxon>Methanomicrobia</taxon>
        <taxon>Methanosarcinales</taxon>
        <taxon>ANME-2 cluster</taxon>
        <taxon>Candidatus Methanoperedentaceae</taxon>
        <taxon>Candidatus Methanoperedens</taxon>
    </lineage>
</organism>
<dbReference type="PANTHER" id="PTHR37170">
    <property type="entry name" value="GLUTAREDOXIN-RELATED"/>
    <property type="match status" value="1"/>
</dbReference>
<protein>
    <submittedName>
        <fullName evidence="4">Thioredoxin</fullName>
    </submittedName>
</protein>
<gene>
    <name evidence="4" type="primary">trx_2</name>
    <name evidence="4" type="ORF">MPEBLZ_01022</name>
</gene>
<comment type="similarity">
    <text evidence="1">Belongs to the glutaredoxin family.</text>
</comment>
<evidence type="ECO:0000259" key="3">
    <source>
        <dbReference type="PROSITE" id="PS51352"/>
    </source>
</evidence>
<keyword evidence="2" id="KW-0813">Transport</keyword>
<comment type="caution">
    <text evidence="4">The sequence shown here is derived from an EMBL/GenBank/DDBJ whole genome shotgun (WGS) entry which is preliminary data.</text>
</comment>
<dbReference type="PROSITE" id="PS51354">
    <property type="entry name" value="GLUTAREDOXIN_2"/>
    <property type="match status" value="1"/>
</dbReference>
<evidence type="ECO:0000313" key="5">
    <source>
        <dbReference type="Proteomes" id="UP000050360"/>
    </source>
</evidence>
<dbReference type="PROSITE" id="PS51352">
    <property type="entry name" value="THIOREDOXIN_2"/>
    <property type="match status" value="1"/>
</dbReference>
<dbReference type="PANTHER" id="PTHR37170:SF1">
    <property type="entry name" value="GLUTAREDOXIN-LIKE PROTEIN"/>
    <property type="match status" value="1"/>
</dbReference>
<dbReference type="Proteomes" id="UP000050360">
    <property type="component" value="Unassembled WGS sequence"/>
</dbReference>
<evidence type="ECO:0000313" key="4">
    <source>
        <dbReference type="EMBL" id="KPQ44389.1"/>
    </source>
</evidence>
<keyword evidence="2" id="KW-0249">Electron transport</keyword>
<dbReference type="EMBL" id="LKCM01000095">
    <property type="protein sequence ID" value="KPQ44389.1"/>
    <property type="molecule type" value="Genomic_DNA"/>
</dbReference>
<dbReference type="InterPro" id="IPR036249">
    <property type="entry name" value="Thioredoxin-like_sf"/>
</dbReference>
<feature type="domain" description="Thioredoxin" evidence="3">
    <location>
        <begin position="1"/>
        <end position="113"/>
    </location>
</feature>
<dbReference type="InterPro" id="IPR012336">
    <property type="entry name" value="Thioredoxin-like_fold"/>
</dbReference>
<dbReference type="AlphaFoldDB" id="A0A0P8CM20"/>
<dbReference type="Pfam" id="PF13192">
    <property type="entry name" value="Thioredoxin_3"/>
    <property type="match status" value="1"/>
</dbReference>